<keyword evidence="6 8" id="KW-0472">Membrane</keyword>
<dbReference type="Pfam" id="PF09594">
    <property type="entry name" value="GT87"/>
    <property type="match status" value="1"/>
</dbReference>
<sequence>MTDTATGRAPGSWQLCSWRLVGAAAVAALLALWAQHALIPSDMPWWGLTQNGTDLIAYQNGAQMGWRGQRLYDSPATWAGLAHQTALWFIYTPFSAPLFLPISWVHPWGLSQAVWLVLSVLVLALVLNRALRAAGLRSNRALAALSLVLAVAAVDLEPIRATLWYGQVNIFLMGLVLLDLVRRPDARLRGFGVGLAAGIKLTPLIFLPYLLVTRQWRAARTAVLVFALTALVGWIVFPADSKEFWGAGGQVGPIQAFTAHLDNQSAAGVLARVWDPAPAPSLLVHLVQLVLVVLGLACAREADQAGERFLALLLVGFTGCAVSPISWTHHWVWFAPFVVWLGAKAATLRRADLAVATAALAAALFIWVQSRAEPPGVLPTVHLNVGICYWDRLPSALGPIAHSWYLILCLAILIGAHRLLRYPPMRDRQT</sequence>
<organism evidence="9 10">
    <name type="scientific">Segniliparus rugosus (strain ATCC BAA-974 / DSM 45345 / CCUG 50838 / CIP 108380 / JCM 13579 / CDC 945)</name>
    <dbReference type="NCBI Taxonomy" id="679197"/>
    <lineage>
        <taxon>Bacteria</taxon>
        <taxon>Bacillati</taxon>
        <taxon>Actinomycetota</taxon>
        <taxon>Actinomycetes</taxon>
        <taxon>Mycobacteriales</taxon>
        <taxon>Segniliparaceae</taxon>
        <taxon>Segniliparus</taxon>
    </lineage>
</organism>
<evidence type="ECO:0000256" key="3">
    <source>
        <dbReference type="ARBA" id="ARBA00022679"/>
    </source>
</evidence>
<dbReference type="HOGENOM" id="CLU_034641_0_1_11"/>
<evidence type="ECO:0008006" key="11">
    <source>
        <dbReference type="Google" id="ProtNLM"/>
    </source>
</evidence>
<feature type="transmembrane region" description="Helical" evidence="8">
    <location>
        <begin position="309"/>
        <end position="325"/>
    </location>
</feature>
<feature type="transmembrane region" description="Helical" evidence="8">
    <location>
        <begin position="218"/>
        <end position="237"/>
    </location>
</feature>
<comment type="caution">
    <text evidence="9">The sequence shown here is derived from an EMBL/GenBank/DDBJ whole genome shotgun (WGS) entry which is preliminary data.</text>
</comment>
<evidence type="ECO:0000256" key="1">
    <source>
        <dbReference type="ARBA" id="ARBA00004651"/>
    </source>
</evidence>
<dbReference type="GO" id="GO:0005886">
    <property type="term" value="C:plasma membrane"/>
    <property type="evidence" value="ECO:0007669"/>
    <property type="project" value="UniProtKB-SubCell"/>
</dbReference>
<keyword evidence="5 8" id="KW-1133">Transmembrane helix</keyword>
<proteinExistence type="inferred from homology"/>
<keyword evidence="2" id="KW-1003">Cell membrane</keyword>
<dbReference type="OrthoDB" id="9774600at2"/>
<gene>
    <name evidence="9" type="ORF">HMPREF9336_00609</name>
</gene>
<dbReference type="EMBL" id="ACZI02000003">
    <property type="protein sequence ID" value="EFV14534.1"/>
    <property type="molecule type" value="Genomic_DNA"/>
</dbReference>
<comment type="similarity">
    <text evidence="7">Belongs to the glycosyltransferase 87 family.</text>
</comment>
<evidence type="ECO:0000313" key="9">
    <source>
        <dbReference type="EMBL" id="EFV14534.1"/>
    </source>
</evidence>
<evidence type="ECO:0000256" key="4">
    <source>
        <dbReference type="ARBA" id="ARBA00022692"/>
    </source>
</evidence>
<reference evidence="9 10" key="1">
    <citation type="journal article" date="2011" name="Stand. Genomic Sci.">
        <title>High quality draft genome sequence of Segniliparus rugosus CDC 945(T)= (ATCC BAA-974(T)).</title>
        <authorList>
            <person name="Earl A.M."/>
            <person name="Desjardins C.A."/>
            <person name="Fitzgerald M.G."/>
            <person name="Arachchi H.M."/>
            <person name="Zeng Q."/>
            <person name="Mehta T."/>
            <person name="Griggs A."/>
            <person name="Birren B.W."/>
            <person name="Toney N.C."/>
            <person name="Carr J."/>
            <person name="Posey J."/>
            <person name="Butler W.R."/>
        </authorList>
    </citation>
    <scope>NUCLEOTIDE SEQUENCE [LARGE SCALE GENOMIC DNA]</scope>
    <source>
        <strain evidence="10">ATCC BAA-974 / DSM 45345 / CCUG 50838 / CIP 108380 / JCM 13579 / CDC 945</strain>
    </source>
</reference>
<dbReference type="GO" id="GO:0016758">
    <property type="term" value="F:hexosyltransferase activity"/>
    <property type="evidence" value="ECO:0007669"/>
    <property type="project" value="InterPro"/>
</dbReference>
<dbReference type="InterPro" id="IPR018584">
    <property type="entry name" value="GT87"/>
</dbReference>
<feature type="transmembrane region" description="Helical" evidence="8">
    <location>
        <begin position="20"/>
        <end position="39"/>
    </location>
</feature>
<evidence type="ECO:0000313" key="10">
    <source>
        <dbReference type="Proteomes" id="UP000004816"/>
    </source>
</evidence>
<feature type="transmembrane region" description="Helical" evidence="8">
    <location>
        <begin position="193"/>
        <end position="212"/>
    </location>
</feature>
<evidence type="ECO:0000256" key="2">
    <source>
        <dbReference type="ARBA" id="ARBA00022475"/>
    </source>
</evidence>
<evidence type="ECO:0000256" key="7">
    <source>
        <dbReference type="ARBA" id="ARBA00024033"/>
    </source>
</evidence>
<dbReference type="STRING" id="679197.HMPREF9336_00609"/>
<protein>
    <recommendedName>
        <fullName evidence="11">Alpha-1,2-mannosyltransferase</fullName>
    </recommendedName>
</protein>
<comment type="subcellular location">
    <subcellularLocation>
        <location evidence="1">Cell membrane</location>
        <topology evidence="1">Multi-pass membrane protein</topology>
    </subcellularLocation>
</comment>
<dbReference type="RefSeq" id="WP_007467702.1">
    <property type="nucleotide sequence ID" value="NZ_KI391954.1"/>
</dbReference>
<feature type="transmembrane region" description="Helical" evidence="8">
    <location>
        <begin position="139"/>
        <end position="156"/>
    </location>
</feature>
<evidence type="ECO:0000256" key="5">
    <source>
        <dbReference type="ARBA" id="ARBA00022989"/>
    </source>
</evidence>
<keyword evidence="10" id="KW-1185">Reference proteome</keyword>
<evidence type="ECO:0000256" key="8">
    <source>
        <dbReference type="SAM" id="Phobius"/>
    </source>
</evidence>
<feature type="transmembrane region" description="Helical" evidence="8">
    <location>
        <begin position="108"/>
        <end position="127"/>
    </location>
</feature>
<dbReference type="Proteomes" id="UP000004816">
    <property type="component" value="Unassembled WGS sequence"/>
</dbReference>
<feature type="transmembrane region" description="Helical" evidence="8">
    <location>
        <begin position="281"/>
        <end position="297"/>
    </location>
</feature>
<dbReference type="AlphaFoldDB" id="E5XM89"/>
<accession>E5XM89</accession>
<keyword evidence="3" id="KW-0808">Transferase</keyword>
<name>E5XM89_SEGRC</name>
<feature type="transmembrane region" description="Helical" evidence="8">
    <location>
        <begin position="402"/>
        <end position="420"/>
    </location>
</feature>
<evidence type="ECO:0000256" key="6">
    <source>
        <dbReference type="ARBA" id="ARBA00023136"/>
    </source>
</evidence>
<dbReference type="eggNOG" id="COG5650">
    <property type="taxonomic scope" value="Bacteria"/>
</dbReference>
<keyword evidence="4 8" id="KW-0812">Transmembrane</keyword>